<dbReference type="Gene3D" id="3.40.50.300">
    <property type="entry name" value="P-loop containing nucleotide triphosphate hydrolases"/>
    <property type="match status" value="1"/>
</dbReference>
<feature type="region of interest" description="Disordered" evidence="2">
    <location>
        <begin position="1293"/>
        <end position="1324"/>
    </location>
</feature>
<name>A0A0N1H8R7_9EURO</name>
<evidence type="ECO:0000256" key="2">
    <source>
        <dbReference type="SAM" id="MobiDB-lite"/>
    </source>
</evidence>
<evidence type="ECO:0000259" key="3">
    <source>
        <dbReference type="Pfam" id="PF17109"/>
    </source>
</evidence>
<dbReference type="PANTHER" id="PTHR10039">
    <property type="entry name" value="AMELOGENIN"/>
    <property type="match status" value="1"/>
</dbReference>
<dbReference type="EMBL" id="LFJN01000005">
    <property type="protein sequence ID" value="KPI43484.1"/>
    <property type="molecule type" value="Genomic_DNA"/>
</dbReference>
<dbReference type="RefSeq" id="XP_018003447.1">
    <property type="nucleotide sequence ID" value="XM_018147031.1"/>
</dbReference>
<keyword evidence="1" id="KW-0677">Repeat</keyword>
<evidence type="ECO:0000259" key="4">
    <source>
        <dbReference type="Pfam" id="PF24883"/>
    </source>
</evidence>
<reference evidence="5 6" key="1">
    <citation type="submission" date="2015-06" db="EMBL/GenBank/DDBJ databases">
        <title>Draft genome of the ant-associated black yeast Phialophora attae CBS 131958.</title>
        <authorList>
            <person name="Moreno L.F."/>
            <person name="Stielow B.J."/>
            <person name="de Hoog S."/>
            <person name="Vicente V.A."/>
            <person name="Weiss V.A."/>
            <person name="de Vries M."/>
            <person name="Cruz L.M."/>
            <person name="Souza E.M."/>
        </authorList>
    </citation>
    <scope>NUCLEOTIDE SEQUENCE [LARGE SCALE GENOMIC DNA]</scope>
    <source>
        <strain evidence="5 6">CBS 131958</strain>
    </source>
</reference>
<dbReference type="Proteomes" id="UP000038010">
    <property type="component" value="Unassembled WGS sequence"/>
</dbReference>
<evidence type="ECO:0000256" key="1">
    <source>
        <dbReference type="ARBA" id="ARBA00022737"/>
    </source>
</evidence>
<feature type="domain" description="Nephrocystin 3-like N-terminal" evidence="4">
    <location>
        <begin position="270"/>
        <end position="453"/>
    </location>
</feature>
<keyword evidence="6" id="KW-1185">Reference proteome</keyword>
<dbReference type="VEuPathDB" id="FungiDB:AB675_6720"/>
<dbReference type="PANTHER" id="PTHR10039:SF17">
    <property type="entry name" value="FUNGAL STAND N-TERMINAL GOODBYE DOMAIN-CONTAINING PROTEIN-RELATED"/>
    <property type="match status" value="1"/>
</dbReference>
<feature type="domain" description="Fungal STAND N-terminal Goodbye" evidence="3">
    <location>
        <begin position="10"/>
        <end position="126"/>
    </location>
</feature>
<dbReference type="SUPFAM" id="SSF48452">
    <property type="entry name" value="TPR-like"/>
    <property type="match status" value="1"/>
</dbReference>
<dbReference type="InterPro" id="IPR056884">
    <property type="entry name" value="NPHP3-like_N"/>
</dbReference>
<proteinExistence type="predicted"/>
<accession>A0A0N1H8R7</accession>
<sequence>MDDPDLDEAWSDVLKSFEKTARIKLEPKRVLSPQEVLDQLKAYDKNEEAKKKHRRLRKALERTLQCVKNFSLFAAQDQTQLFGPSNLVFAAIAMLITAGTSYSMISERMEELFRVCADILERWAIYDSMRGSLDLPLRKIIHAFFQSMVKICALSLKVLNGNKLTKYLKVLAFSEDEGVKKELDFLRQRVDQESLLLSSLNYRAIKEGFDSTRKELHGVRELAEDLTRKETESSDQRTLEMIKARLGIRNSAGRQQAAYSHFHSEAVQDSGNWLVEDIADWADNTQQCTEAVLLSADEGHGKTFLCTKVISSLLEAQRASSIASSASRDVVGYYYVQAGHDSDSSGLHDDTEEIFDVSRILKTIAMQFCNDPVYRKHLATLCETWTEPDDVFELFDKLMDQCYKSSSTFFIILDGVDRSSEIQLNGLVSLLASTKDRYDAAQYSHVRVFLSGRERVMESLGKSLTAAQLAHRTIDVEENSHEDIQMFVSERLNNMSLLAGDSPSLKTLREEIYDALTTMGGDFVNVSLILQEINSKSWPAEVRHVLSELRGGVRSDTIGREVSRCNTALTEREISDLNTLLLWIMCSRRTLRVSELEAVLFLKNGEAPLRPLRDQLDKYEVFFHVFKASDAGPETSRGWLVSLSSDSIRQYFGEAARQEDLSSLSTNKVQEAEVKIVRRFLSSVCDEVLYAKFGFDEFFARKLGHSATFVHVDLSSASSTLLLGCLTAMASEAKEAKGLLDYAGTFFQKHMNEIDLALTSPSIKFEIGRQLLPVLTDSKVIEMWVEPLAKDVVSQMFFSEDNADLILATIRDTAVSKSFAEERKGWIRDLSATNVLGDIVKHLSKRLFGSSSWGWSYKLLFSILLAYKAKSERLPNPPTTELKNYEVTSKVVVEVFTWVADLLGMDSGTDYEFNRGLARILRLFNNLDEAIAQYQVAISCGKTTDPWLAKHGLANALFDKEKFSESAQLFSLIERDILDGTAKANNPKSYLRGIRNSMANSYQRLEEWDKALQIYDRHLVEEQVMDYDFVWSRLYIFWRKKEPKKVVDSLKELRESHDPYFAIKRSSRLLHWMSDTSGGMEEVLVGVARATGTSDFYVQLLEEAIHDVQKPDYLSQFPQVKGEYRTYLKLALSNQLWRTSISQKSKGEAIKSFEELLNDTLDIGNEDVYIQVASRLAAVYSERLRKYEPSAPEVPQLIQKMTQLASKDSGNAWATTLNTTLLVCRYYATNGLPEKARQLARPAVQTGLELLSDEDPDNDWEAFLRLGTVFMYCGEDDNALAAWSLLLPRQLGAKPEQESSDDDDCDEEGTQSDSSKSRADPTTHVSLKGLDGDLEYFCDGYCNTRWSYADNIFVCSDCLDVMFCEPCHELLKQNKIGENICSPTHEHLHVPEFNMDEAVARGKTKVRFKGRSVPVSDWLDGIRKDWKMDVNEPQNSAAHQPEGRSFTNDSTGWEQRGREKLQSSNRQDSWGTSSW</sequence>
<dbReference type="Pfam" id="PF24883">
    <property type="entry name" value="NPHP3_N"/>
    <property type="match status" value="1"/>
</dbReference>
<dbReference type="GeneID" id="28738911"/>
<evidence type="ECO:0000313" key="6">
    <source>
        <dbReference type="Proteomes" id="UP000038010"/>
    </source>
</evidence>
<dbReference type="InterPro" id="IPR031350">
    <property type="entry name" value="Goodbye_dom"/>
</dbReference>
<dbReference type="OrthoDB" id="2913095at2759"/>
<gene>
    <name evidence="5" type="ORF">AB675_6720</name>
</gene>
<evidence type="ECO:0000313" key="5">
    <source>
        <dbReference type="EMBL" id="KPI43484.1"/>
    </source>
</evidence>
<feature type="compositionally biased region" description="Acidic residues" evidence="2">
    <location>
        <begin position="1298"/>
        <end position="1310"/>
    </location>
</feature>
<comment type="caution">
    <text evidence="5">The sequence shown here is derived from an EMBL/GenBank/DDBJ whole genome shotgun (WGS) entry which is preliminary data.</text>
</comment>
<dbReference type="Pfam" id="PF17109">
    <property type="entry name" value="Goodbye"/>
    <property type="match status" value="1"/>
</dbReference>
<organism evidence="5 6">
    <name type="scientific">Cyphellophora attinorum</name>
    <dbReference type="NCBI Taxonomy" id="1664694"/>
    <lineage>
        <taxon>Eukaryota</taxon>
        <taxon>Fungi</taxon>
        <taxon>Dikarya</taxon>
        <taxon>Ascomycota</taxon>
        <taxon>Pezizomycotina</taxon>
        <taxon>Eurotiomycetes</taxon>
        <taxon>Chaetothyriomycetidae</taxon>
        <taxon>Chaetothyriales</taxon>
        <taxon>Cyphellophoraceae</taxon>
        <taxon>Cyphellophora</taxon>
    </lineage>
</organism>
<dbReference type="InterPro" id="IPR011990">
    <property type="entry name" value="TPR-like_helical_dom_sf"/>
</dbReference>
<protein>
    <submittedName>
        <fullName evidence="5">Uncharacterized protein</fullName>
    </submittedName>
</protein>
<feature type="compositionally biased region" description="Polar residues" evidence="2">
    <location>
        <begin position="1462"/>
        <end position="1475"/>
    </location>
</feature>
<feature type="region of interest" description="Disordered" evidence="2">
    <location>
        <begin position="1433"/>
        <end position="1475"/>
    </location>
</feature>
<dbReference type="Gene3D" id="1.25.40.10">
    <property type="entry name" value="Tetratricopeptide repeat domain"/>
    <property type="match status" value="1"/>
</dbReference>
<dbReference type="InterPro" id="IPR027417">
    <property type="entry name" value="P-loop_NTPase"/>
</dbReference>